<feature type="signal peptide" evidence="7">
    <location>
        <begin position="1"/>
        <end position="24"/>
    </location>
</feature>
<accession>W9RGE5</accession>
<dbReference type="Pfam" id="PF05498">
    <property type="entry name" value="RALF"/>
    <property type="match status" value="1"/>
</dbReference>
<dbReference type="eggNOG" id="ENOG502S4T2">
    <property type="taxonomic scope" value="Eukaryota"/>
</dbReference>
<sequence length="151" mass="17035">MASSSLKLFCFCFFLTIFVTLGSSSLTQLDDTSLKLMSDAMEWPTTMLLYDELADGDFVDRRSLFWRGTTRYYISYGALSANKIPCLPRSGRSNYTHNFFKARGPVHPPEVAPESLAADADFDVMRNESSISGDYVCYGRYNFVAVKVDVR</sequence>
<name>W9RGE5_9ROSA</name>
<keyword evidence="5 7" id="KW-0732">Signal</keyword>
<evidence type="ECO:0000313" key="9">
    <source>
        <dbReference type="Proteomes" id="UP000030645"/>
    </source>
</evidence>
<comment type="similarity">
    <text evidence="2">Belongs to the plant rapid alkalinization factor (RALF) family.</text>
</comment>
<keyword evidence="9" id="KW-1185">Reference proteome</keyword>
<dbReference type="AlphaFoldDB" id="W9RGE5"/>
<evidence type="ECO:0000256" key="2">
    <source>
        <dbReference type="ARBA" id="ARBA00009178"/>
    </source>
</evidence>
<evidence type="ECO:0008006" key="10">
    <source>
        <dbReference type="Google" id="ProtNLM"/>
    </source>
</evidence>
<feature type="chain" id="PRO_5004928317" description="Malectin-like domain-containing protein" evidence="7">
    <location>
        <begin position="25"/>
        <end position="151"/>
    </location>
</feature>
<keyword evidence="4" id="KW-0372">Hormone</keyword>
<keyword evidence="6" id="KW-1015">Disulfide bond</keyword>
<protein>
    <recommendedName>
        <fullName evidence="10">Malectin-like domain-containing protein</fullName>
    </recommendedName>
</protein>
<evidence type="ECO:0000256" key="7">
    <source>
        <dbReference type="SAM" id="SignalP"/>
    </source>
</evidence>
<organism evidence="8 9">
    <name type="scientific">Morus notabilis</name>
    <dbReference type="NCBI Taxonomy" id="981085"/>
    <lineage>
        <taxon>Eukaryota</taxon>
        <taxon>Viridiplantae</taxon>
        <taxon>Streptophyta</taxon>
        <taxon>Embryophyta</taxon>
        <taxon>Tracheophyta</taxon>
        <taxon>Spermatophyta</taxon>
        <taxon>Magnoliopsida</taxon>
        <taxon>eudicotyledons</taxon>
        <taxon>Gunneridae</taxon>
        <taxon>Pentapetalae</taxon>
        <taxon>rosids</taxon>
        <taxon>fabids</taxon>
        <taxon>Rosales</taxon>
        <taxon>Moraceae</taxon>
        <taxon>Moreae</taxon>
        <taxon>Morus</taxon>
    </lineage>
</organism>
<gene>
    <name evidence="8" type="ORF">L484_011054</name>
</gene>
<evidence type="ECO:0000256" key="1">
    <source>
        <dbReference type="ARBA" id="ARBA00004613"/>
    </source>
</evidence>
<dbReference type="Proteomes" id="UP000030645">
    <property type="component" value="Unassembled WGS sequence"/>
</dbReference>
<evidence type="ECO:0000256" key="3">
    <source>
        <dbReference type="ARBA" id="ARBA00022525"/>
    </source>
</evidence>
<evidence type="ECO:0000313" key="8">
    <source>
        <dbReference type="EMBL" id="EXB54392.1"/>
    </source>
</evidence>
<comment type="subcellular location">
    <subcellularLocation>
        <location evidence="1">Secreted</location>
    </subcellularLocation>
</comment>
<proteinExistence type="inferred from homology"/>
<dbReference type="GO" id="GO:0005179">
    <property type="term" value="F:hormone activity"/>
    <property type="evidence" value="ECO:0007669"/>
    <property type="project" value="UniProtKB-KW"/>
</dbReference>
<evidence type="ECO:0000256" key="5">
    <source>
        <dbReference type="ARBA" id="ARBA00022729"/>
    </source>
</evidence>
<keyword evidence="3" id="KW-0964">Secreted</keyword>
<dbReference type="EMBL" id="KE344179">
    <property type="protein sequence ID" value="EXB54392.1"/>
    <property type="molecule type" value="Genomic_DNA"/>
</dbReference>
<dbReference type="GO" id="GO:0005576">
    <property type="term" value="C:extracellular region"/>
    <property type="evidence" value="ECO:0007669"/>
    <property type="project" value="UniProtKB-SubCell"/>
</dbReference>
<reference evidence="9" key="1">
    <citation type="submission" date="2013-01" db="EMBL/GenBank/DDBJ databases">
        <title>Draft Genome Sequence of a Mulberry Tree, Morus notabilis C.K. Schneid.</title>
        <authorList>
            <person name="He N."/>
            <person name="Zhao S."/>
        </authorList>
    </citation>
    <scope>NUCLEOTIDE SEQUENCE</scope>
</reference>
<dbReference type="InterPro" id="IPR008801">
    <property type="entry name" value="RALF"/>
</dbReference>
<evidence type="ECO:0000256" key="6">
    <source>
        <dbReference type="ARBA" id="ARBA00023157"/>
    </source>
</evidence>
<dbReference type="GO" id="GO:0040008">
    <property type="term" value="P:regulation of growth"/>
    <property type="evidence" value="ECO:0007669"/>
    <property type="project" value="UniProtKB-ARBA"/>
</dbReference>
<evidence type="ECO:0000256" key="4">
    <source>
        <dbReference type="ARBA" id="ARBA00022702"/>
    </source>
</evidence>